<evidence type="ECO:0000256" key="1">
    <source>
        <dbReference type="SAM" id="MobiDB-lite"/>
    </source>
</evidence>
<evidence type="ECO:0000313" key="2">
    <source>
        <dbReference type="EMBL" id="KAJ5302515.1"/>
    </source>
</evidence>
<dbReference type="Proteomes" id="UP001147746">
    <property type="component" value="Unassembled WGS sequence"/>
</dbReference>
<evidence type="ECO:0000313" key="3">
    <source>
        <dbReference type="Proteomes" id="UP001147746"/>
    </source>
</evidence>
<dbReference type="EMBL" id="JAPZBO010000009">
    <property type="protein sequence ID" value="KAJ5302515.1"/>
    <property type="molecule type" value="Genomic_DNA"/>
</dbReference>
<feature type="region of interest" description="Disordered" evidence="1">
    <location>
        <begin position="26"/>
        <end position="62"/>
    </location>
</feature>
<sequence length="73" mass="8116">MTWALTGDKEEAMRFSNWKSMLRQARQPSREMPEAMQVLSSSPMTEAQGHNPDAEGGIVPPSDMIIADSLTCY</sequence>
<organism evidence="2 3">
    <name type="scientific">Penicillium atrosanguineum</name>
    <dbReference type="NCBI Taxonomy" id="1132637"/>
    <lineage>
        <taxon>Eukaryota</taxon>
        <taxon>Fungi</taxon>
        <taxon>Dikarya</taxon>
        <taxon>Ascomycota</taxon>
        <taxon>Pezizomycotina</taxon>
        <taxon>Eurotiomycetes</taxon>
        <taxon>Eurotiomycetidae</taxon>
        <taxon>Eurotiales</taxon>
        <taxon>Aspergillaceae</taxon>
        <taxon>Penicillium</taxon>
    </lineage>
</organism>
<keyword evidence="3" id="KW-1185">Reference proteome</keyword>
<comment type="caution">
    <text evidence="2">The sequence shown here is derived from an EMBL/GenBank/DDBJ whole genome shotgun (WGS) entry which is preliminary data.</text>
</comment>
<reference evidence="2" key="2">
    <citation type="journal article" date="2023" name="IMA Fungus">
        <title>Comparative genomic study of the Penicillium genus elucidates a diverse pangenome and 15 lateral gene transfer events.</title>
        <authorList>
            <person name="Petersen C."/>
            <person name="Sorensen T."/>
            <person name="Nielsen M.R."/>
            <person name="Sondergaard T.E."/>
            <person name="Sorensen J.L."/>
            <person name="Fitzpatrick D.A."/>
            <person name="Frisvad J.C."/>
            <person name="Nielsen K.L."/>
        </authorList>
    </citation>
    <scope>NUCLEOTIDE SEQUENCE</scope>
    <source>
        <strain evidence="2">IBT 21472</strain>
    </source>
</reference>
<proteinExistence type="predicted"/>
<accession>A0A9W9PN48</accession>
<protein>
    <submittedName>
        <fullName evidence="2">Uncharacterized protein</fullName>
    </submittedName>
</protein>
<gene>
    <name evidence="2" type="ORF">N7476_009314</name>
</gene>
<name>A0A9W9PN48_9EURO</name>
<dbReference type="AlphaFoldDB" id="A0A9W9PN48"/>
<reference evidence="2" key="1">
    <citation type="submission" date="2022-12" db="EMBL/GenBank/DDBJ databases">
        <authorList>
            <person name="Petersen C."/>
        </authorList>
    </citation>
    <scope>NUCLEOTIDE SEQUENCE</scope>
    <source>
        <strain evidence="2">IBT 21472</strain>
    </source>
</reference>